<protein>
    <submittedName>
        <fullName evidence="1">Uncharacterized protein</fullName>
    </submittedName>
</protein>
<dbReference type="GeneID" id="80897342"/>
<dbReference type="KEGG" id="amus:LMH87_010183"/>
<name>A0A9W8QG56_AKAMU</name>
<proteinExistence type="predicted"/>
<organism evidence="1 2">
    <name type="scientific">Akanthomyces muscarius</name>
    <name type="common">Entomopathogenic fungus</name>
    <name type="synonym">Lecanicillium muscarium</name>
    <dbReference type="NCBI Taxonomy" id="2231603"/>
    <lineage>
        <taxon>Eukaryota</taxon>
        <taxon>Fungi</taxon>
        <taxon>Dikarya</taxon>
        <taxon>Ascomycota</taxon>
        <taxon>Pezizomycotina</taxon>
        <taxon>Sordariomycetes</taxon>
        <taxon>Hypocreomycetidae</taxon>
        <taxon>Hypocreales</taxon>
        <taxon>Cordycipitaceae</taxon>
        <taxon>Akanthomyces</taxon>
    </lineage>
</organism>
<evidence type="ECO:0000313" key="2">
    <source>
        <dbReference type="Proteomes" id="UP001144673"/>
    </source>
</evidence>
<reference evidence="1" key="1">
    <citation type="journal article" date="2023" name="Access Microbiol">
        <title>De-novo genome assembly for Akanthomyces muscarius, a biocontrol agent of insect agricultural pests.</title>
        <authorList>
            <person name="Erdos Z."/>
            <person name="Studholme D.J."/>
            <person name="Raymond B."/>
            <person name="Sharma M."/>
        </authorList>
    </citation>
    <scope>NUCLEOTIDE SEQUENCE</scope>
    <source>
        <strain evidence="1">Ve6</strain>
    </source>
</reference>
<dbReference type="Proteomes" id="UP001144673">
    <property type="component" value="Chromosome 5"/>
</dbReference>
<dbReference type="EMBL" id="JAJHUN010000008">
    <property type="protein sequence ID" value="KAJ4153709.1"/>
    <property type="molecule type" value="Genomic_DNA"/>
</dbReference>
<sequence>MRNSQHQLDGSHILWGKARMALFLQASVPGPSDAYMCSLPRSISAWLPISTSSRHTLGTCATCKMLPDFMSFQIIFRAIHLLKQYLKHMLFYLM</sequence>
<accession>A0A9W8QG56</accession>
<comment type="caution">
    <text evidence="1">The sequence shown here is derived from an EMBL/GenBank/DDBJ whole genome shotgun (WGS) entry which is preliminary data.</text>
</comment>
<keyword evidence="2" id="KW-1185">Reference proteome</keyword>
<gene>
    <name evidence="1" type="ORF">LMH87_010183</name>
</gene>
<dbReference type="RefSeq" id="XP_056054367.1">
    <property type="nucleotide sequence ID" value="XM_056197305.1"/>
</dbReference>
<dbReference type="AlphaFoldDB" id="A0A9W8QG56"/>
<evidence type="ECO:0000313" key="1">
    <source>
        <dbReference type="EMBL" id="KAJ4153709.1"/>
    </source>
</evidence>